<protein>
    <submittedName>
        <fullName evidence="1">Uncharacterized protein</fullName>
    </submittedName>
</protein>
<dbReference type="AlphaFoldDB" id="A0A7C3HS08"/>
<dbReference type="EMBL" id="DSWI01000016">
    <property type="protein sequence ID" value="HFG20582.1"/>
    <property type="molecule type" value="Genomic_DNA"/>
</dbReference>
<gene>
    <name evidence="1" type="ORF">ENS82_07670</name>
</gene>
<sequence length="78" mass="8877">MVLQTPRDVVRELKSNPGQEYDIRPARGYPTRAYALKSGSLVIWKFDAWRAQTGFVELTEVELGQGPYLVQRVPEVAK</sequence>
<name>A0A7C3HS08_MEIRU</name>
<accession>A0A7C3HS08</accession>
<organism evidence="1">
    <name type="scientific">Meiothermus ruber</name>
    <dbReference type="NCBI Taxonomy" id="277"/>
    <lineage>
        <taxon>Bacteria</taxon>
        <taxon>Thermotogati</taxon>
        <taxon>Deinococcota</taxon>
        <taxon>Deinococci</taxon>
        <taxon>Thermales</taxon>
        <taxon>Thermaceae</taxon>
        <taxon>Meiothermus</taxon>
    </lineage>
</organism>
<proteinExistence type="predicted"/>
<reference evidence="1" key="1">
    <citation type="journal article" date="2020" name="mSystems">
        <title>Genome- and Community-Level Interaction Insights into Carbon Utilization and Element Cycling Functions of Hydrothermarchaeota in Hydrothermal Sediment.</title>
        <authorList>
            <person name="Zhou Z."/>
            <person name="Liu Y."/>
            <person name="Xu W."/>
            <person name="Pan J."/>
            <person name="Luo Z.H."/>
            <person name="Li M."/>
        </authorList>
    </citation>
    <scope>NUCLEOTIDE SEQUENCE [LARGE SCALE GENOMIC DNA]</scope>
    <source>
        <strain evidence="1">SpSt-524</strain>
    </source>
</reference>
<comment type="caution">
    <text evidence="1">The sequence shown here is derived from an EMBL/GenBank/DDBJ whole genome shotgun (WGS) entry which is preliminary data.</text>
</comment>
<evidence type="ECO:0000313" key="1">
    <source>
        <dbReference type="EMBL" id="HFG20582.1"/>
    </source>
</evidence>